<evidence type="ECO:0000256" key="1">
    <source>
        <dbReference type="ARBA" id="ARBA00006040"/>
    </source>
</evidence>
<comment type="similarity">
    <text evidence="1 7">Belongs to the peptidase M3 family.</text>
</comment>
<dbReference type="PANTHER" id="PTHR11804:SF84">
    <property type="entry name" value="SACCHAROLYSIN"/>
    <property type="match status" value="1"/>
</dbReference>
<dbReference type="SUPFAM" id="SSF55486">
    <property type="entry name" value="Metalloproteases ('zincins'), catalytic domain"/>
    <property type="match status" value="1"/>
</dbReference>
<proteinExistence type="inferred from homology"/>
<gene>
    <name evidence="9" type="ORF">SAMN04487968_11489</name>
</gene>
<dbReference type="PANTHER" id="PTHR11804">
    <property type="entry name" value="PROTEASE M3 THIMET OLIGOPEPTIDASE-RELATED"/>
    <property type="match status" value="1"/>
</dbReference>
<name>A0A1I1N5A6_9ACTN</name>
<dbReference type="InterPro" id="IPR001567">
    <property type="entry name" value="Pept_M3A_M3B_dom"/>
</dbReference>
<feature type="domain" description="Peptidase M3A/M3B catalytic" evidence="8">
    <location>
        <begin position="208"/>
        <end position="636"/>
    </location>
</feature>
<evidence type="ECO:0000256" key="7">
    <source>
        <dbReference type="RuleBase" id="RU003435"/>
    </source>
</evidence>
<evidence type="ECO:0000256" key="3">
    <source>
        <dbReference type="ARBA" id="ARBA00022723"/>
    </source>
</evidence>
<dbReference type="Gene3D" id="3.40.390.10">
    <property type="entry name" value="Collagenase (Catalytic Domain)"/>
    <property type="match status" value="1"/>
</dbReference>
<keyword evidence="6 7" id="KW-0482">Metalloprotease</keyword>
<dbReference type="GO" id="GO:0006518">
    <property type="term" value="P:peptide metabolic process"/>
    <property type="evidence" value="ECO:0007669"/>
    <property type="project" value="TreeGrafter"/>
</dbReference>
<evidence type="ECO:0000256" key="6">
    <source>
        <dbReference type="ARBA" id="ARBA00023049"/>
    </source>
</evidence>
<keyword evidence="2 7" id="KW-0645">Protease</keyword>
<evidence type="ECO:0000313" key="10">
    <source>
        <dbReference type="Proteomes" id="UP000198832"/>
    </source>
</evidence>
<sequence length="648" mass="72229">MNPLDLPAADRTLAWIEERTRTGLSRARELADGLRGAPPADPVAALKVWDELSLVLGNVAAPASLLANVHPLEEVRTASEGAEVEVDRLVTELNQDRALYDVFAGLAVPEDPLAARLLERTLRDFRRAGVDRGDDVRARIKAIDERLTELGQEFSRIIRDDVRTVRVAPERLAGMPEDWLAAHPAGEDGLVTVSTDYPDSVPARMFVHDADVRRQVTVAFLERGWPHNDAVLREMLALRQERAGLVGHADWPSYDAEVKMIGSGPAIAAFIDKIADAADGPMRRDLDVVLERYREDVPGASSITSSDLGYYQELVRKEQLEVDSHLVRTYFDFSKVRQGLLDVTGRLFGLRYEPVECATWHDDVTSYDVFRIAGGEHLGRIHLDLHPRDGKYKHAAQFTLADGVLRDGSSHASSGTITQRQLPEGVLVCNFSRGLMEHDHVVTLFHEFGHLLHHVLGGQGEWVRFAGVATEWDFVEAPSQMLEEWAWDASVLRGFASTEAGEPIPSGLVERMRAADDFGKGIQARQQMFYAAMSYYFHAEQPEDLTARMVELQERYAPTSWVEGTHMFANFGHLGGYSSAYYTYMWSLVIAKDMFSAFDPADLFAPDVAGRYRDRVLARGGEEDAADLVADFLGRPFTFDSYAAWLAS</sequence>
<reference evidence="9 10" key="1">
    <citation type="submission" date="2016-10" db="EMBL/GenBank/DDBJ databases">
        <authorList>
            <person name="de Groot N.N."/>
        </authorList>
    </citation>
    <scope>NUCLEOTIDE SEQUENCE [LARGE SCALE GENOMIC DNA]</scope>
    <source>
        <strain evidence="9 10">CGMCC 1.7056</strain>
    </source>
</reference>
<dbReference type="Pfam" id="PF01432">
    <property type="entry name" value="Peptidase_M3"/>
    <property type="match status" value="1"/>
</dbReference>
<accession>A0A1I1N5A6</accession>
<keyword evidence="5 7" id="KW-0862">Zinc</keyword>
<dbReference type="InterPro" id="IPR045090">
    <property type="entry name" value="Pept_M3A_M3B"/>
</dbReference>
<dbReference type="GO" id="GO:0046872">
    <property type="term" value="F:metal ion binding"/>
    <property type="evidence" value="ECO:0007669"/>
    <property type="project" value="UniProtKB-UniRule"/>
</dbReference>
<keyword evidence="3 7" id="KW-0479">Metal-binding</keyword>
<dbReference type="Proteomes" id="UP000198832">
    <property type="component" value="Unassembled WGS sequence"/>
</dbReference>
<keyword evidence="10" id="KW-1185">Reference proteome</keyword>
<dbReference type="EMBL" id="FOLB01000014">
    <property type="protein sequence ID" value="SFC92516.1"/>
    <property type="molecule type" value="Genomic_DNA"/>
</dbReference>
<protein>
    <submittedName>
        <fullName evidence="9">Thimet oligopeptidase</fullName>
    </submittedName>
</protein>
<dbReference type="STRING" id="574651.SAMN04487968_11489"/>
<evidence type="ECO:0000256" key="2">
    <source>
        <dbReference type="ARBA" id="ARBA00022670"/>
    </source>
</evidence>
<dbReference type="RefSeq" id="WP_091126164.1">
    <property type="nucleotide sequence ID" value="NZ_FOLB01000014.1"/>
</dbReference>
<dbReference type="InterPro" id="IPR024077">
    <property type="entry name" value="Neurolysin/TOP_dom2"/>
</dbReference>
<dbReference type="InterPro" id="IPR024079">
    <property type="entry name" value="MetalloPept_cat_dom_sf"/>
</dbReference>
<evidence type="ECO:0000256" key="4">
    <source>
        <dbReference type="ARBA" id="ARBA00022801"/>
    </source>
</evidence>
<evidence type="ECO:0000256" key="5">
    <source>
        <dbReference type="ARBA" id="ARBA00022833"/>
    </source>
</evidence>
<dbReference type="CDD" id="cd06455">
    <property type="entry name" value="M3A_TOP"/>
    <property type="match status" value="1"/>
</dbReference>
<dbReference type="OrthoDB" id="9773538at2"/>
<comment type="cofactor">
    <cofactor evidence="7">
        <name>Zn(2+)</name>
        <dbReference type="ChEBI" id="CHEBI:29105"/>
    </cofactor>
    <text evidence="7">Binds 1 zinc ion.</text>
</comment>
<organism evidence="9 10">
    <name type="scientific">Nocardioides terrae</name>
    <dbReference type="NCBI Taxonomy" id="574651"/>
    <lineage>
        <taxon>Bacteria</taxon>
        <taxon>Bacillati</taxon>
        <taxon>Actinomycetota</taxon>
        <taxon>Actinomycetes</taxon>
        <taxon>Propionibacteriales</taxon>
        <taxon>Nocardioidaceae</taxon>
        <taxon>Nocardioides</taxon>
    </lineage>
</organism>
<keyword evidence="4 7" id="KW-0378">Hydrolase</keyword>
<dbReference type="GO" id="GO:0006508">
    <property type="term" value="P:proteolysis"/>
    <property type="evidence" value="ECO:0007669"/>
    <property type="project" value="UniProtKB-KW"/>
</dbReference>
<evidence type="ECO:0000259" key="8">
    <source>
        <dbReference type="Pfam" id="PF01432"/>
    </source>
</evidence>
<dbReference type="AlphaFoldDB" id="A0A1I1N5A6"/>
<dbReference type="Gene3D" id="1.10.1370.10">
    <property type="entry name" value="Neurolysin, domain 3"/>
    <property type="match status" value="1"/>
</dbReference>
<evidence type="ECO:0000313" key="9">
    <source>
        <dbReference type="EMBL" id="SFC92516.1"/>
    </source>
</evidence>
<dbReference type="GO" id="GO:0004222">
    <property type="term" value="F:metalloendopeptidase activity"/>
    <property type="evidence" value="ECO:0007669"/>
    <property type="project" value="InterPro"/>
</dbReference>